<dbReference type="Gene3D" id="3.30.70.100">
    <property type="match status" value="1"/>
</dbReference>
<dbReference type="EMBL" id="FXYD01000002">
    <property type="protein sequence ID" value="SMX37817.1"/>
    <property type="molecule type" value="Genomic_DNA"/>
</dbReference>
<proteinExistence type="predicted"/>
<dbReference type="InterPro" id="IPR011008">
    <property type="entry name" value="Dimeric_a/b-barrel"/>
</dbReference>
<evidence type="ECO:0000313" key="2">
    <source>
        <dbReference type="EMBL" id="SMX37817.1"/>
    </source>
</evidence>
<accession>A0A238K5R8</accession>
<organism evidence="2 3">
    <name type="scientific">Octadecabacter ascidiaceicola</name>
    <dbReference type="NCBI Taxonomy" id="1655543"/>
    <lineage>
        <taxon>Bacteria</taxon>
        <taxon>Pseudomonadati</taxon>
        <taxon>Pseudomonadota</taxon>
        <taxon>Alphaproteobacteria</taxon>
        <taxon>Rhodobacterales</taxon>
        <taxon>Roseobacteraceae</taxon>
        <taxon>Octadecabacter</taxon>
    </lineage>
</organism>
<dbReference type="PROSITE" id="PS51502">
    <property type="entry name" value="S_R_A_B_BARREL"/>
    <property type="match status" value="1"/>
</dbReference>
<dbReference type="RefSeq" id="WP_093995978.1">
    <property type="nucleotide sequence ID" value="NZ_FXYD01000002.1"/>
</dbReference>
<dbReference type="Pfam" id="PF07876">
    <property type="entry name" value="Dabb"/>
    <property type="match status" value="1"/>
</dbReference>
<dbReference type="SUPFAM" id="SSF54909">
    <property type="entry name" value="Dimeric alpha+beta barrel"/>
    <property type="match status" value="1"/>
</dbReference>
<name>A0A238K5R8_9RHOB</name>
<dbReference type="SMART" id="SM00886">
    <property type="entry name" value="Dabb"/>
    <property type="match status" value="1"/>
</dbReference>
<keyword evidence="3" id="KW-1185">Reference proteome</keyword>
<feature type="domain" description="Stress-response A/B barrel" evidence="1">
    <location>
        <begin position="2"/>
        <end position="93"/>
    </location>
</feature>
<dbReference type="AlphaFoldDB" id="A0A238K5R8"/>
<evidence type="ECO:0000259" key="1">
    <source>
        <dbReference type="PROSITE" id="PS51502"/>
    </source>
</evidence>
<dbReference type="OrthoDB" id="9813140at2"/>
<dbReference type="InterPro" id="IPR013097">
    <property type="entry name" value="Dabb"/>
</dbReference>
<reference evidence="3" key="1">
    <citation type="submission" date="2017-05" db="EMBL/GenBank/DDBJ databases">
        <authorList>
            <person name="Rodrigo-Torres L."/>
            <person name="Arahal R. D."/>
            <person name="Lucena T."/>
        </authorList>
    </citation>
    <scope>NUCLEOTIDE SEQUENCE [LARGE SCALE GENOMIC DNA]</scope>
    <source>
        <strain evidence="3">CECT 8868</strain>
    </source>
</reference>
<sequence length="99" mass="11143">MIRHIAFFSAIDPSDLDEIEAGLWILKDNPHAETFNVSRNLNLDEIPGPHPDFVVTAEIKDETALAAYKAHPLYAESIRRVRPLRDIRVAADLLIEDPA</sequence>
<evidence type="ECO:0000313" key="3">
    <source>
        <dbReference type="Proteomes" id="UP000203464"/>
    </source>
</evidence>
<dbReference type="Proteomes" id="UP000203464">
    <property type="component" value="Unassembled WGS sequence"/>
</dbReference>
<protein>
    <submittedName>
        <fullName evidence="2">Stress responsive A/B Barrel Domain protein</fullName>
    </submittedName>
</protein>
<gene>
    <name evidence="2" type="ORF">OCA8868_01576</name>
</gene>